<reference evidence="10 11" key="1">
    <citation type="submission" date="2019-04" db="EMBL/GenBank/DDBJ databases">
        <title>Altererythrobacter aquimixticola sp. nov., isolated from sediment of junction between the ocean and a freshwater spring.</title>
        <authorList>
            <person name="Yoon J.-H."/>
        </authorList>
    </citation>
    <scope>NUCLEOTIDE SEQUENCE [LARGE SCALE GENOMIC DNA]</scope>
    <source>
        <strain evidence="10 11">SSKS-13</strain>
    </source>
</reference>
<dbReference type="EC" id="3.4.22.-" evidence="10"/>
<comment type="caution">
    <text evidence="10">The sequence shown here is derived from an EMBL/GenBank/DDBJ whole genome shotgun (WGS) entry which is preliminary data.</text>
</comment>
<dbReference type="Pfam" id="PF09721">
    <property type="entry name" value="Exosortase_EpsH"/>
    <property type="match status" value="1"/>
</dbReference>
<protein>
    <submittedName>
        <fullName evidence="10">Exosortase A</fullName>
        <ecNumber evidence="10">3.4.22.-</ecNumber>
    </submittedName>
</protein>
<dbReference type="NCBIfam" id="TIGR04178">
    <property type="entry name" value="exo_archaeo"/>
    <property type="match status" value="1"/>
</dbReference>
<feature type="transmembrane region" description="Helical" evidence="8">
    <location>
        <begin position="224"/>
        <end position="243"/>
    </location>
</feature>
<dbReference type="RefSeq" id="WP_136692985.1">
    <property type="nucleotide sequence ID" value="NZ_SSHH01000002.1"/>
</dbReference>
<feature type="transmembrane region" description="Helical" evidence="8">
    <location>
        <begin position="131"/>
        <end position="149"/>
    </location>
</feature>
<dbReference type="EMBL" id="SSHH01000002">
    <property type="protein sequence ID" value="TIX49965.1"/>
    <property type="molecule type" value="Genomic_DNA"/>
</dbReference>
<proteinExistence type="predicted"/>
<dbReference type="GO" id="GO:0006508">
    <property type="term" value="P:proteolysis"/>
    <property type="evidence" value="ECO:0007669"/>
    <property type="project" value="UniProtKB-KW"/>
</dbReference>
<organism evidence="10 11">
    <name type="scientific">Alteraurantiacibacter aquimixticola</name>
    <dbReference type="NCBI Taxonomy" id="2489173"/>
    <lineage>
        <taxon>Bacteria</taxon>
        <taxon>Pseudomonadati</taxon>
        <taxon>Pseudomonadota</taxon>
        <taxon>Alphaproteobacteria</taxon>
        <taxon>Sphingomonadales</taxon>
        <taxon>Erythrobacteraceae</taxon>
        <taxon>Alteraurantiacibacter</taxon>
    </lineage>
</organism>
<keyword evidence="6 8" id="KW-1133">Transmembrane helix</keyword>
<feature type="transmembrane region" description="Helical" evidence="8">
    <location>
        <begin position="83"/>
        <end position="101"/>
    </location>
</feature>
<dbReference type="InterPro" id="IPR019127">
    <property type="entry name" value="Exosortase"/>
</dbReference>
<dbReference type="InterPro" id="IPR017540">
    <property type="entry name" value="Exosortase-1"/>
</dbReference>
<evidence type="ECO:0000256" key="6">
    <source>
        <dbReference type="ARBA" id="ARBA00022989"/>
    </source>
</evidence>
<evidence type="ECO:0000256" key="8">
    <source>
        <dbReference type="SAM" id="Phobius"/>
    </source>
</evidence>
<feature type="domain" description="Methanolan biosynthesis EpsI" evidence="9">
    <location>
        <begin position="318"/>
        <end position="507"/>
    </location>
</feature>
<evidence type="ECO:0000256" key="4">
    <source>
        <dbReference type="ARBA" id="ARBA00022692"/>
    </source>
</evidence>
<keyword evidence="5 10" id="KW-0378">Hydrolase</keyword>
<dbReference type="GO" id="GO:0005886">
    <property type="term" value="C:plasma membrane"/>
    <property type="evidence" value="ECO:0007669"/>
    <property type="project" value="UniProtKB-SubCell"/>
</dbReference>
<feature type="transmembrane region" description="Helical" evidence="8">
    <location>
        <begin position="54"/>
        <end position="71"/>
    </location>
</feature>
<evidence type="ECO:0000259" key="9">
    <source>
        <dbReference type="Pfam" id="PF11984"/>
    </source>
</evidence>
<dbReference type="InterPro" id="IPR013426">
    <property type="entry name" value="EpsH-like"/>
</dbReference>
<dbReference type="Proteomes" id="UP000309389">
    <property type="component" value="Unassembled WGS sequence"/>
</dbReference>
<dbReference type="NCBIfam" id="TIGR02602">
    <property type="entry name" value="8TM_EpsH"/>
    <property type="match status" value="1"/>
</dbReference>
<keyword evidence="7 8" id="KW-0472">Membrane</keyword>
<dbReference type="NCBIfam" id="TIGR02914">
    <property type="entry name" value="EpsI_fam"/>
    <property type="match status" value="1"/>
</dbReference>
<evidence type="ECO:0000313" key="10">
    <source>
        <dbReference type="EMBL" id="TIX49965.1"/>
    </source>
</evidence>
<dbReference type="AlphaFoldDB" id="A0A4T3F122"/>
<dbReference type="OrthoDB" id="9797363at2"/>
<keyword evidence="3" id="KW-0645">Protease</keyword>
<sequence>MPLDLAMPSKAALTEKLPAQWRKPLLHLALACAAVLLLFAPVFADMAMQFWDSSSYNHILFVPVIIAWLVAQRSGELAKLTPKAWWPGLVALAGALFLWLLGDIAGIALATHLAVVAMLQSLVLTMLGPRVSWALAFPFAYGFFLIPFGDELVPTLQMVTADLTIALTQWSGVPAVIEGVFIDTPAGLFEVAEACSGVKFLIAMIALGTLAAHVCFVSWKRRALFMLAAMALPILANGVRAWGTIYIAQSQGIEFAAGFDHIFYGWIFFALVMGLLLALSWRFFDRPRDGAFIDAEAIAAARWPEALERMAIAPGRALVGVAALCLVAIGWSVQARSVEAELPQQIALPEIPGWQRAPFTEGLWWEPRAGGADHRLIGSYTNADGAQVEMFYALYSAQEEGREAGGFGEGALMPGSDWRWHSPGPDFDAGFSQRLQAPGPEQRVTLTLYRHRSLATGSVARLKLSNIRDRLTFDAEPTMLLILSAREGGAVPAEQAIREFIASTAPTGEWMDRIAQKP</sequence>
<feature type="transmembrane region" description="Helical" evidence="8">
    <location>
        <begin position="263"/>
        <end position="284"/>
    </location>
</feature>
<evidence type="ECO:0000256" key="7">
    <source>
        <dbReference type="ARBA" id="ARBA00023136"/>
    </source>
</evidence>
<dbReference type="NCBIfam" id="TIGR03109">
    <property type="entry name" value="exosort_XrtA"/>
    <property type="match status" value="1"/>
</dbReference>
<evidence type="ECO:0000256" key="2">
    <source>
        <dbReference type="ARBA" id="ARBA00022475"/>
    </source>
</evidence>
<accession>A0A4T3F122</accession>
<gene>
    <name evidence="10" type="primary">xrtA</name>
    <name evidence="10" type="ORF">E5222_06580</name>
</gene>
<evidence type="ECO:0000256" key="1">
    <source>
        <dbReference type="ARBA" id="ARBA00004651"/>
    </source>
</evidence>
<evidence type="ECO:0000256" key="5">
    <source>
        <dbReference type="ARBA" id="ARBA00022801"/>
    </source>
</evidence>
<dbReference type="GO" id="GO:0008233">
    <property type="term" value="F:peptidase activity"/>
    <property type="evidence" value="ECO:0007669"/>
    <property type="project" value="UniProtKB-KW"/>
</dbReference>
<feature type="transmembrane region" description="Helical" evidence="8">
    <location>
        <begin position="317"/>
        <end position="333"/>
    </location>
</feature>
<keyword evidence="4 8" id="KW-0812">Transmembrane</keyword>
<dbReference type="InterPro" id="IPR026392">
    <property type="entry name" value="Exo/Archaeosortase_dom"/>
</dbReference>
<dbReference type="Pfam" id="PF11984">
    <property type="entry name" value="DUF3485"/>
    <property type="match status" value="1"/>
</dbReference>
<evidence type="ECO:0000256" key="3">
    <source>
        <dbReference type="ARBA" id="ARBA00022670"/>
    </source>
</evidence>
<comment type="subcellular location">
    <subcellularLocation>
        <location evidence="1">Cell membrane</location>
        <topology evidence="1">Multi-pass membrane protein</topology>
    </subcellularLocation>
</comment>
<keyword evidence="11" id="KW-1185">Reference proteome</keyword>
<keyword evidence="2" id="KW-1003">Cell membrane</keyword>
<evidence type="ECO:0000313" key="11">
    <source>
        <dbReference type="Proteomes" id="UP000309389"/>
    </source>
</evidence>
<name>A0A4T3F122_9SPHN</name>
<dbReference type="InterPro" id="IPR014263">
    <property type="entry name" value="Methanolan_biosynth_EpsI"/>
</dbReference>
<feature type="transmembrane region" description="Helical" evidence="8">
    <location>
        <begin position="107"/>
        <end position="124"/>
    </location>
</feature>
<feature type="transmembrane region" description="Helical" evidence="8">
    <location>
        <begin position="198"/>
        <end position="217"/>
    </location>
</feature>